<feature type="signal peptide" evidence="1">
    <location>
        <begin position="1"/>
        <end position="22"/>
    </location>
</feature>
<dbReference type="EMBL" id="CP114767">
    <property type="protein sequence ID" value="WBA42133.1"/>
    <property type="molecule type" value="Genomic_DNA"/>
</dbReference>
<evidence type="ECO:0000313" key="3">
    <source>
        <dbReference type="EMBL" id="WBA42133.1"/>
    </source>
</evidence>
<dbReference type="InterPro" id="IPR046478">
    <property type="entry name" value="DUF6799"/>
</dbReference>
<feature type="chain" id="PRO_5045819061" description="DUF6799 domain-containing protein" evidence="1">
    <location>
        <begin position="23"/>
        <end position="196"/>
    </location>
</feature>
<reference evidence="3 4" key="1">
    <citation type="submission" date="2022-12" db="EMBL/GenBank/DDBJ databases">
        <title>Hymenobacter canadensis sp. nov. isolated from lake water of the Cambridge Bay, Canada.</title>
        <authorList>
            <person name="Kim W.H."/>
            <person name="Lee Y.M."/>
        </authorList>
    </citation>
    <scope>NUCLEOTIDE SEQUENCE [LARGE SCALE GENOMIC DNA]</scope>
    <source>
        <strain evidence="3 4">PAMC 29467</strain>
    </source>
</reference>
<organism evidence="3 4">
    <name type="scientific">Hymenobacter canadensis</name>
    <dbReference type="NCBI Taxonomy" id="2999067"/>
    <lineage>
        <taxon>Bacteria</taxon>
        <taxon>Pseudomonadati</taxon>
        <taxon>Bacteroidota</taxon>
        <taxon>Cytophagia</taxon>
        <taxon>Cytophagales</taxon>
        <taxon>Hymenobacteraceae</taxon>
        <taxon>Hymenobacter</taxon>
    </lineage>
</organism>
<dbReference type="Proteomes" id="UP001211005">
    <property type="component" value="Chromosome"/>
</dbReference>
<dbReference type="RefSeq" id="WP_269560192.1">
    <property type="nucleotide sequence ID" value="NZ_CP114767.1"/>
</dbReference>
<gene>
    <name evidence="3" type="ORF">O3303_00930</name>
</gene>
<protein>
    <recommendedName>
        <fullName evidence="2">DUF6799 domain-containing protein</fullName>
    </recommendedName>
</protein>
<keyword evidence="1" id="KW-0732">Signal</keyword>
<name>A0ABY7LNY9_9BACT</name>
<evidence type="ECO:0000259" key="2">
    <source>
        <dbReference type="Pfam" id="PF20606"/>
    </source>
</evidence>
<evidence type="ECO:0000313" key="4">
    <source>
        <dbReference type="Proteomes" id="UP001211005"/>
    </source>
</evidence>
<evidence type="ECO:0000256" key="1">
    <source>
        <dbReference type="SAM" id="SignalP"/>
    </source>
</evidence>
<sequence>MKNLAFLAVTAVLMVAAPYCGTAQTKTAPKTAGATVPARSDQYVMQNAEVMLRQGTRLTPLTKNVVLPNGTKVNYKSGIVEFPTGKKTTLGEGDYVTTAGDIVFATPASAAAARGDNSVPTDSQYTTYVQKGAAPTAPTTTSVTAIGTPNDLTSLLTRKVQLLTEKISLMTPNPANQTAINSLNQQLQALDAQIGR</sequence>
<feature type="domain" description="DUF6799" evidence="2">
    <location>
        <begin position="41"/>
        <end position="102"/>
    </location>
</feature>
<keyword evidence="4" id="KW-1185">Reference proteome</keyword>
<dbReference type="Pfam" id="PF20606">
    <property type="entry name" value="DUF6799"/>
    <property type="match status" value="1"/>
</dbReference>
<proteinExistence type="predicted"/>
<accession>A0ABY7LNY9</accession>